<evidence type="ECO:0000313" key="2">
    <source>
        <dbReference type="EMBL" id="EAY14664.1"/>
    </source>
</evidence>
<feature type="chain" id="PRO_5002643035" description="Initiator binding domain-containing protein" evidence="1">
    <location>
        <begin position="17"/>
        <end position="235"/>
    </location>
</feature>
<protein>
    <recommendedName>
        <fullName evidence="4">Initiator binding domain-containing protein</fullName>
    </recommendedName>
</protein>
<dbReference type="EMBL" id="DS113267">
    <property type="protein sequence ID" value="EAY14664.1"/>
    <property type="molecule type" value="Genomic_DNA"/>
</dbReference>
<evidence type="ECO:0000313" key="3">
    <source>
        <dbReference type="Proteomes" id="UP000001542"/>
    </source>
</evidence>
<organism evidence="2 3">
    <name type="scientific">Trichomonas vaginalis (strain ATCC PRA-98 / G3)</name>
    <dbReference type="NCBI Taxonomy" id="412133"/>
    <lineage>
        <taxon>Eukaryota</taxon>
        <taxon>Metamonada</taxon>
        <taxon>Parabasalia</taxon>
        <taxon>Trichomonadida</taxon>
        <taxon>Trichomonadidae</taxon>
        <taxon>Trichomonas</taxon>
    </lineage>
</organism>
<name>A2DY55_TRIV3</name>
<dbReference type="KEGG" id="tva:4772657"/>
<gene>
    <name evidence="2" type="ORF">TVAG_460810</name>
</gene>
<feature type="signal peptide" evidence="1">
    <location>
        <begin position="1"/>
        <end position="16"/>
    </location>
</feature>
<sequence length="235" mass="27383">MQQLYVITLIIDLIKAIFNCILPQSKNYKGNVDEPVNHEVKQKYSYPTKFPKWAEPVTELFLGRTKNSIKFSPNCKLFRFLRSQYPDNIGTAQHPNGPFMLKGCNLFMYKNLLYLNKFVKLNDDEIRLLGKYAIKDVVDTLNAGHYTVWCSILNCTAFLVGGVIYRYAKLVGAEEEVIEEIKTFAKCFRMHDDFVIYPYDNFLTFNYSDGTQRKILHLDPDMPPLEIVYDDPVFE</sequence>
<dbReference type="InParanoid" id="A2DY55"/>
<keyword evidence="3" id="KW-1185">Reference proteome</keyword>
<evidence type="ECO:0000256" key="1">
    <source>
        <dbReference type="SAM" id="SignalP"/>
    </source>
</evidence>
<keyword evidence="1" id="KW-0732">Signal</keyword>
<dbReference type="Proteomes" id="UP000001542">
    <property type="component" value="Unassembled WGS sequence"/>
</dbReference>
<accession>A2DY55</accession>
<dbReference type="VEuPathDB" id="TrichDB:TVAGG3_0644580"/>
<dbReference type="VEuPathDB" id="TrichDB:TVAG_460810"/>
<reference evidence="2" key="2">
    <citation type="journal article" date="2007" name="Science">
        <title>Draft genome sequence of the sexually transmitted pathogen Trichomonas vaginalis.</title>
        <authorList>
            <person name="Carlton J.M."/>
            <person name="Hirt R.P."/>
            <person name="Silva J.C."/>
            <person name="Delcher A.L."/>
            <person name="Schatz M."/>
            <person name="Zhao Q."/>
            <person name="Wortman J.R."/>
            <person name="Bidwell S.L."/>
            <person name="Alsmark U.C.M."/>
            <person name="Besteiro S."/>
            <person name="Sicheritz-Ponten T."/>
            <person name="Noel C.J."/>
            <person name="Dacks J.B."/>
            <person name="Foster P.G."/>
            <person name="Simillion C."/>
            <person name="Van de Peer Y."/>
            <person name="Miranda-Saavedra D."/>
            <person name="Barton G.J."/>
            <person name="Westrop G.D."/>
            <person name="Mueller S."/>
            <person name="Dessi D."/>
            <person name="Fiori P.L."/>
            <person name="Ren Q."/>
            <person name="Paulsen I."/>
            <person name="Zhang H."/>
            <person name="Bastida-Corcuera F.D."/>
            <person name="Simoes-Barbosa A."/>
            <person name="Brown M.T."/>
            <person name="Hayes R.D."/>
            <person name="Mukherjee M."/>
            <person name="Okumura C.Y."/>
            <person name="Schneider R."/>
            <person name="Smith A.J."/>
            <person name="Vanacova S."/>
            <person name="Villalvazo M."/>
            <person name="Haas B.J."/>
            <person name="Pertea M."/>
            <person name="Feldblyum T.V."/>
            <person name="Utterback T.R."/>
            <person name="Shu C.L."/>
            <person name="Osoegawa K."/>
            <person name="de Jong P.J."/>
            <person name="Hrdy I."/>
            <person name="Horvathova L."/>
            <person name="Zubacova Z."/>
            <person name="Dolezal P."/>
            <person name="Malik S.B."/>
            <person name="Logsdon J.M. Jr."/>
            <person name="Henze K."/>
            <person name="Gupta A."/>
            <person name="Wang C.C."/>
            <person name="Dunne R.L."/>
            <person name="Upcroft J.A."/>
            <person name="Upcroft P."/>
            <person name="White O."/>
            <person name="Salzberg S.L."/>
            <person name="Tang P."/>
            <person name="Chiu C.-H."/>
            <person name="Lee Y.-S."/>
            <person name="Embley T.M."/>
            <person name="Coombs G.H."/>
            <person name="Mottram J.C."/>
            <person name="Tachezy J."/>
            <person name="Fraser-Liggett C.M."/>
            <person name="Johnson P.J."/>
        </authorList>
    </citation>
    <scope>NUCLEOTIDE SEQUENCE [LARGE SCALE GENOMIC DNA]</scope>
    <source>
        <strain evidence="2">G3</strain>
    </source>
</reference>
<evidence type="ECO:0008006" key="4">
    <source>
        <dbReference type="Google" id="ProtNLM"/>
    </source>
</evidence>
<proteinExistence type="predicted"/>
<reference evidence="2" key="1">
    <citation type="submission" date="2006-10" db="EMBL/GenBank/DDBJ databases">
        <authorList>
            <person name="Amadeo P."/>
            <person name="Zhao Q."/>
            <person name="Wortman J."/>
            <person name="Fraser-Liggett C."/>
            <person name="Carlton J."/>
        </authorList>
    </citation>
    <scope>NUCLEOTIDE SEQUENCE</scope>
    <source>
        <strain evidence="2">G3</strain>
    </source>
</reference>
<dbReference type="AlphaFoldDB" id="A2DY55"/>
<dbReference type="RefSeq" id="XP_001326887.1">
    <property type="nucleotide sequence ID" value="XM_001326852.1"/>
</dbReference>